<accession>A0A1W2CUK8</accession>
<feature type="compositionally biased region" description="Polar residues" evidence="1">
    <location>
        <begin position="135"/>
        <end position="144"/>
    </location>
</feature>
<proteinExistence type="predicted"/>
<keyword evidence="2" id="KW-1133">Transmembrane helix</keyword>
<keyword evidence="2" id="KW-0812">Transmembrane</keyword>
<evidence type="ECO:0000313" key="4">
    <source>
        <dbReference type="Proteomes" id="UP000192674"/>
    </source>
</evidence>
<dbReference type="AlphaFoldDB" id="A0A1W2CUK8"/>
<feature type="region of interest" description="Disordered" evidence="1">
    <location>
        <begin position="134"/>
        <end position="210"/>
    </location>
</feature>
<sequence>MTGSEKGHIYMTSGEHQPEQGRHRHSHGTWTPEVSHAHPPAHARPDPVPPPTAAETTVPGLRKFDLGTIPASVTPPKSWRKAAWFAIGASLAVVFGLAFAAAALVGRPKNTETIDALPGVPSAPMYLDASDAPQIATQRPTTSRSVERSTVVPGHSQSIRGTAGAPATSSSGVRPSAPQTSSSVAPPPYTPPVRETTPKRALATNDPKQIGDRTEAFYNQITSNPGTAFQMTTGEMRGQGEQAFRERYADIKRIEVRRISIDPNQGTTVSEVKVTKADGTTFTERRRLKFTSGRDPKISSEITH</sequence>
<dbReference type="EMBL" id="FWXV01000002">
    <property type="protein sequence ID" value="SMC88910.1"/>
    <property type="molecule type" value="Genomic_DNA"/>
</dbReference>
<dbReference type="Proteomes" id="UP000192674">
    <property type="component" value="Unassembled WGS sequence"/>
</dbReference>
<evidence type="ECO:0000313" key="3">
    <source>
        <dbReference type="EMBL" id="SMC88910.1"/>
    </source>
</evidence>
<keyword evidence="4" id="KW-1185">Reference proteome</keyword>
<keyword evidence="2" id="KW-0472">Membrane</keyword>
<feature type="transmembrane region" description="Helical" evidence="2">
    <location>
        <begin position="82"/>
        <end position="105"/>
    </location>
</feature>
<organism evidence="3 4">
    <name type="scientific">Kibdelosporangium aridum</name>
    <dbReference type="NCBI Taxonomy" id="2030"/>
    <lineage>
        <taxon>Bacteria</taxon>
        <taxon>Bacillati</taxon>
        <taxon>Actinomycetota</taxon>
        <taxon>Actinomycetes</taxon>
        <taxon>Pseudonocardiales</taxon>
        <taxon>Pseudonocardiaceae</taxon>
        <taxon>Kibdelosporangium</taxon>
    </lineage>
</organism>
<dbReference type="OrthoDB" id="3677000at2"/>
<feature type="region of interest" description="Disordered" evidence="1">
    <location>
        <begin position="1"/>
        <end position="57"/>
    </location>
</feature>
<evidence type="ECO:0000256" key="1">
    <source>
        <dbReference type="SAM" id="MobiDB-lite"/>
    </source>
</evidence>
<evidence type="ECO:0000256" key="2">
    <source>
        <dbReference type="SAM" id="Phobius"/>
    </source>
</evidence>
<protein>
    <submittedName>
        <fullName evidence="3">Uncharacterized protein</fullName>
    </submittedName>
</protein>
<gene>
    <name evidence="3" type="ORF">SAMN05661093_02479</name>
</gene>
<feature type="compositionally biased region" description="Polar residues" evidence="1">
    <location>
        <begin position="167"/>
        <end position="184"/>
    </location>
</feature>
<dbReference type="RefSeq" id="WP_084426201.1">
    <property type="nucleotide sequence ID" value="NZ_FWXV01000002.1"/>
</dbReference>
<name>A0A1W2CUK8_KIBAR</name>
<reference evidence="3 4" key="1">
    <citation type="submission" date="2017-04" db="EMBL/GenBank/DDBJ databases">
        <authorList>
            <person name="Afonso C.L."/>
            <person name="Miller P.J."/>
            <person name="Scott M.A."/>
            <person name="Spackman E."/>
            <person name="Goraichik I."/>
            <person name="Dimitrov K.M."/>
            <person name="Suarez D.L."/>
            <person name="Swayne D.E."/>
        </authorList>
    </citation>
    <scope>NUCLEOTIDE SEQUENCE [LARGE SCALE GENOMIC DNA]</scope>
    <source>
        <strain evidence="3 4">DSM 43828</strain>
    </source>
</reference>